<gene>
    <name evidence="1" type="ORF">CTRU02_214514</name>
</gene>
<reference evidence="1 2" key="1">
    <citation type="journal article" date="2020" name="Phytopathology">
        <title>Genome Sequence Resources of Colletotrichum truncatum, C. plurivorum, C. musicola, and C. sojae: Four Species Pathogenic to Soybean (Glycine max).</title>
        <authorList>
            <person name="Rogerio F."/>
            <person name="Boufleur T.R."/>
            <person name="Ciampi-Guillardi M."/>
            <person name="Sukno S.A."/>
            <person name="Thon M.R."/>
            <person name="Massola Junior N.S."/>
            <person name="Baroncelli R."/>
        </authorList>
    </citation>
    <scope>NUCLEOTIDE SEQUENCE [LARGE SCALE GENOMIC DNA]</scope>
    <source>
        <strain evidence="1 2">CMES1059</strain>
    </source>
</reference>
<organism evidence="1 2">
    <name type="scientific">Colletotrichum truncatum</name>
    <name type="common">Anthracnose fungus</name>
    <name type="synonym">Colletotrichum capsici</name>
    <dbReference type="NCBI Taxonomy" id="5467"/>
    <lineage>
        <taxon>Eukaryota</taxon>
        <taxon>Fungi</taxon>
        <taxon>Dikarya</taxon>
        <taxon>Ascomycota</taxon>
        <taxon>Pezizomycotina</taxon>
        <taxon>Sordariomycetes</taxon>
        <taxon>Hypocreomycetidae</taxon>
        <taxon>Glomerellales</taxon>
        <taxon>Glomerellaceae</taxon>
        <taxon>Colletotrichum</taxon>
        <taxon>Colletotrichum truncatum species complex</taxon>
    </lineage>
</organism>
<keyword evidence="2" id="KW-1185">Reference proteome</keyword>
<comment type="caution">
    <text evidence="1">The sequence shown here is derived from an EMBL/GenBank/DDBJ whole genome shotgun (WGS) entry which is preliminary data.</text>
</comment>
<name>A0ACC3YF02_COLTU</name>
<evidence type="ECO:0000313" key="2">
    <source>
        <dbReference type="Proteomes" id="UP000805649"/>
    </source>
</evidence>
<dbReference type="Proteomes" id="UP000805649">
    <property type="component" value="Unassembled WGS sequence"/>
</dbReference>
<protein>
    <submittedName>
        <fullName evidence="1">EC50 protein</fullName>
    </submittedName>
</protein>
<sequence length="53" mass="5866">MQFSKVLYILFPVAALAAPFQTFKVPTMDPNTVAPEVPAIDRRVPQAEDTCTE</sequence>
<proteinExistence type="predicted"/>
<evidence type="ECO:0000313" key="1">
    <source>
        <dbReference type="EMBL" id="KAL0930439.1"/>
    </source>
</evidence>
<dbReference type="EMBL" id="VUJX02000011">
    <property type="protein sequence ID" value="KAL0930439.1"/>
    <property type="molecule type" value="Genomic_DNA"/>
</dbReference>
<accession>A0ACC3YF02</accession>